<evidence type="ECO:0000256" key="1">
    <source>
        <dbReference type="SAM" id="MobiDB-lite"/>
    </source>
</evidence>
<gene>
    <name evidence="3" type="ORF">OMED0929_LOCUS4647</name>
</gene>
<keyword evidence="2" id="KW-0812">Transmembrane</keyword>
<sequence>MASTAEKPLEKVVEEPKKKAAVTTAWSNDLLKLQYSEQVIEDIRIADANALERSRARRLGLDFTPLQPKKMSETVTFVTASASASAPVTRSVSSGDFKAGEVVSALNSSSPPQSTTQRVRSALGISQKDDQQPAVPSKYVPAQKQEKKPSWWMVFLAAMAAFALFAFIIRAMI</sequence>
<feature type="compositionally biased region" description="Polar residues" evidence="1">
    <location>
        <begin position="105"/>
        <end position="119"/>
    </location>
</feature>
<evidence type="ECO:0000313" key="3">
    <source>
        <dbReference type="EMBL" id="CAD8583924.1"/>
    </source>
</evidence>
<proteinExistence type="predicted"/>
<dbReference type="EMBL" id="HBEW01005535">
    <property type="protein sequence ID" value="CAD8583924.1"/>
    <property type="molecule type" value="Transcribed_RNA"/>
</dbReference>
<keyword evidence="2" id="KW-1133">Transmembrane helix</keyword>
<accession>A0A7S0PQ55</accession>
<feature type="region of interest" description="Disordered" evidence="1">
    <location>
        <begin position="103"/>
        <end position="142"/>
    </location>
</feature>
<dbReference type="AlphaFoldDB" id="A0A7S0PQ55"/>
<organism evidence="3">
    <name type="scientific">Ostreococcus mediterraneus</name>
    <dbReference type="NCBI Taxonomy" id="1486918"/>
    <lineage>
        <taxon>Eukaryota</taxon>
        <taxon>Viridiplantae</taxon>
        <taxon>Chlorophyta</taxon>
        <taxon>Mamiellophyceae</taxon>
        <taxon>Mamiellales</taxon>
        <taxon>Bathycoccaceae</taxon>
        <taxon>Ostreococcus</taxon>
    </lineage>
</organism>
<keyword evidence="2" id="KW-0472">Membrane</keyword>
<name>A0A7S0PQ55_9CHLO</name>
<feature type="transmembrane region" description="Helical" evidence="2">
    <location>
        <begin position="151"/>
        <end position="169"/>
    </location>
</feature>
<evidence type="ECO:0000256" key="2">
    <source>
        <dbReference type="SAM" id="Phobius"/>
    </source>
</evidence>
<protein>
    <submittedName>
        <fullName evidence="3">Uncharacterized protein</fullName>
    </submittedName>
</protein>
<reference evidence="3" key="1">
    <citation type="submission" date="2021-01" db="EMBL/GenBank/DDBJ databases">
        <authorList>
            <person name="Corre E."/>
            <person name="Pelletier E."/>
            <person name="Niang G."/>
            <person name="Scheremetjew M."/>
            <person name="Finn R."/>
            <person name="Kale V."/>
            <person name="Holt S."/>
            <person name="Cochrane G."/>
            <person name="Meng A."/>
            <person name="Brown T."/>
            <person name="Cohen L."/>
        </authorList>
    </citation>
    <scope>NUCLEOTIDE SEQUENCE</scope>
    <source>
        <strain evidence="3">Clade-D-RCC2572</strain>
    </source>
</reference>